<reference evidence="3 4" key="1">
    <citation type="submission" date="2021-11" db="EMBL/GenBank/DDBJ databases">
        <authorList>
            <person name="Oh E.-T."/>
            <person name="Kim S.-B."/>
        </authorList>
    </citation>
    <scope>NUCLEOTIDE SEQUENCE [LARGE SCALE GENOMIC DNA]</scope>
    <source>
        <strain evidence="3 4">MMS20-SJTN17</strain>
    </source>
</reference>
<protein>
    <submittedName>
        <fullName evidence="3">Uncharacterized protein</fullName>
    </submittedName>
</protein>
<dbReference type="RefSeq" id="WP_230562231.1">
    <property type="nucleotide sequence ID" value="NZ_JAJITC010000007.1"/>
</dbReference>
<name>A0ABS8KF38_9BURK</name>
<dbReference type="Gene3D" id="3.30.70.360">
    <property type="match status" value="1"/>
</dbReference>
<sequence length="169" mass="18250">MLDETNVEPIAPLKVTARTNEDGSPFEPAMMGSGEFAGAFPLEHAPAQYPRDCVSVRDALAAIGYAGEHRKAHAVGAYFEAHIEQGPVLEAHDKVIDVMPGALGQRWCDVTLHGTKAHAGSTPMALPRYALIVAEYPIQSVNRIALDRARHGRLPRGCVRTRATSCRAL</sequence>
<organism evidence="3 4">
    <name type="scientific">Paraburkholderia translucens</name>
    <dbReference type="NCBI Taxonomy" id="2886945"/>
    <lineage>
        <taxon>Bacteria</taxon>
        <taxon>Pseudomonadati</taxon>
        <taxon>Pseudomonadota</taxon>
        <taxon>Betaproteobacteria</taxon>
        <taxon>Burkholderiales</taxon>
        <taxon>Burkholderiaceae</taxon>
        <taxon>Paraburkholderia</taxon>
    </lineage>
</organism>
<comment type="similarity">
    <text evidence="1">Belongs to the peptidase M20 family.</text>
</comment>
<dbReference type="SUPFAM" id="SSF53187">
    <property type="entry name" value="Zn-dependent exopeptidases"/>
    <property type="match status" value="1"/>
</dbReference>
<evidence type="ECO:0000256" key="1">
    <source>
        <dbReference type="ARBA" id="ARBA00006153"/>
    </source>
</evidence>
<dbReference type="Proteomes" id="UP001430614">
    <property type="component" value="Unassembled WGS sequence"/>
</dbReference>
<accession>A0ABS8KF38</accession>
<evidence type="ECO:0000256" key="2">
    <source>
        <dbReference type="ARBA" id="ARBA00022801"/>
    </source>
</evidence>
<proteinExistence type="inferred from homology"/>
<dbReference type="Gene3D" id="3.40.630.10">
    <property type="entry name" value="Zn peptidases"/>
    <property type="match status" value="1"/>
</dbReference>
<dbReference type="PANTHER" id="PTHR32494">
    <property type="entry name" value="ALLANTOATE DEIMINASE-RELATED"/>
    <property type="match status" value="1"/>
</dbReference>
<dbReference type="InterPro" id="IPR010158">
    <property type="entry name" value="Amidase_Cbmase"/>
</dbReference>
<dbReference type="PANTHER" id="PTHR32494:SF5">
    <property type="entry name" value="ALLANTOATE AMIDOHYDROLASE"/>
    <property type="match status" value="1"/>
</dbReference>
<evidence type="ECO:0000313" key="4">
    <source>
        <dbReference type="Proteomes" id="UP001430614"/>
    </source>
</evidence>
<gene>
    <name evidence="3" type="ORF">LJ655_16065</name>
</gene>
<keyword evidence="2" id="KW-0378">Hydrolase</keyword>
<comment type="caution">
    <text evidence="3">The sequence shown here is derived from an EMBL/GenBank/DDBJ whole genome shotgun (WGS) entry which is preliminary data.</text>
</comment>
<evidence type="ECO:0000313" key="3">
    <source>
        <dbReference type="EMBL" id="MCC8403385.1"/>
    </source>
</evidence>
<dbReference type="SUPFAM" id="SSF55031">
    <property type="entry name" value="Bacterial exopeptidase dimerisation domain"/>
    <property type="match status" value="1"/>
</dbReference>
<keyword evidence="4" id="KW-1185">Reference proteome</keyword>
<dbReference type="EMBL" id="JAJITC010000007">
    <property type="protein sequence ID" value="MCC8403385.1"/>
    <property type="molecule type" value="Genomic_DNA"/>
</dbReference>
<dbReference type="InterPro" id="IPR036264">
    <property type="entry name" value="Bact_exopeptidase_dim_dom"/>
</dbReference>